<evidence type="ECO:0000256" key="6">
    <source>
        <dbReference type="ARBA" id="ARBA00022676"/>
    </source>
</evidence>
<keyword evidence="7" id="KW-0808">Transferase</keyword>
<dbReference type="InterPro" id="IPR003835">
    <property type="entry name" value="Glyco_trans_19"/>
</dbReference>
<evidence type="ECO:0000256" key="5">
    <source>
        <dbReference type="ARBA" id="ARBA00022556"/>
    </source>
</evidence>
<keyword evidence="8" id="KW-0443">Lipid metabolism</keyword>
<evidence type="ECO:0000256" key="8">
    <source>
        <dbReference type="ARBA" id="ARBA00023098"/>
    </source>
</evidence>
<dbReference type="GO" id="GO:0008915">
    <property type="term" value="F:lipid-A-disaccharide synthase activity"/>
    <property type="evidence" value="ECO:0007669"/>
    <property type="project" value="UniProtKB-UniRule"/>
</dbReference>
<dbReference type="AlphaFoldDB" id="A0A1F4U4J5"/>
<evidence type="ECO:0000256" key="4">
    <source>
        <dbReference type="ARBA" id="ARBA00022516"/>
    </source>
</evidence>
<evidence type="ECO:0000256" key="9">
    <source>
        <dbReference type="ARBA" id="ARBA00048975"/>
    </source>
</evidence>
<name>A0A1F4U4J5_UNCSA</name>
<dbReference type="Gene3D" id="3.40.50.2000">
    <property type="entry name" value="Glycogen Phosphorylase B"/>
    <property type="match status" value="1"/>
</dbReference>
<organism evidence="11 12">
    <name type="scientific">candidate division WOR-1 bacterium RIFOXYC2_FULL_46_14</name>
    <dbReference type="NCBI Taxonomy" id="1802587"/>
    <lineage>
        <taxon>Bacteria</taxon>
        <taxon>Bacillati</taxon>
        <taxon>Saganbacteria</taxon>
    </lineage>
</organism>
<comment type="caution">
    <text evidence="11">The sequence shown here is derived from an EMBL/GenBank/DDBJ whole genome shotgun (WGS) entry which is preliminary data.</text>
</comment>
<comment type="catalytic activity">
    <reaction evidence="9">
        <text>a lipid X + a UDP-2-N,3-O-bis[(3R)-3-hydroxyacyl]-alpha-D-glucosamine = a lipid A disaccharide + UDP + H(+)</text>
        <dbReference type="Rhea" id="RHEA:67828"/>
        <dbReference type="ChEBI" id="CHEBI:15378"/>
        <dbReference type="ChEBI" id="CHEBI:58223"/>
        <dbReference type="ChEBI" id="CHEBI:137748"/>
        <dbReference type="ChEBI" id="CHEBI:176338"/>
        <dbReference type="ChEBI" id="CHEBI:176343"/>
        <dbReference type="EC" id="2.4.1.182"/>
    </reaction>
</comment>
<dbReference type="GO" id="GO:0005543">
    <property type="term" value="F:phospholipid binding"/>
    <property type="evidence" value="ECO:0007669"/>
    <property type="project" value="TreeGrafter"/>
</dbReference>
<evidence type="ECO:0000313" key="11">
    <source>
        <dbReference type="EMBL" id="OGC39884.1"/>
    </source>
</evidence>
<keyword evidence="5" id="KW-0441">Lipid A biosynthesis</keyword>
<evidence type="ECO:0000256" key="3">
    <source>
        <dbReference type="ARBA" id="ARBA00020902"/>
    </source>
</evidence>
<dbReference type="GO" id="GO:0016020">
    <property type="term" value="C:membrane"/>
    <property type="evidence" value="ECO:0007669"/>
    <property type="project" value="GOC"/>
</dbReference>
<evidence type="ECO:0000256" key="2">
    <source>
        <dbReference type="ARBA" id="ARBA00012687"/>
    </source>
</evidence>
<dbReference type="EC" id="2.4.1.182" evidence="2 10"/>
<evidence type="ECO:0000313" key="12">
    <source>
        <dbReference type="Proteomes" id="UP000179242"/>
    </source>
</evidence>
<sequence length="377" mass="42141">MKILVSAGEVSSDLYGSFLVKEIVRTSRDLSLQILGMGGEKLAAAGMDVRCDIIERSSVGLVETLPNIPAIYLVLRKMISLLDKEKPDLVLAIDSQGFNLPLLREAKKRGIKTAYFIPPQEWLWGTEENLKKVVAVCDLIIEIFEDGYKAYKENGGNVKYFGHPILDIAKSTLPKETFLKKHGLKNAFPIISLGLGSRKQELKKLLPKILKTAELVAKEFRGAQFLIPLSNTKFRKTIERHLKKYKINAKTIEDSSYNILNASDLLITKSGTINVEACVLNIPNIMMYEVHPFTYWIAEKVLKIKVPPYFSLPNLIAKEKIIPEFVQKEADPKKIAAEAVKILKNPQEIKIRMQKVTAALGSPGAIKKISAEISSLI</sequence>
<keyword evidence="6" id="KW-0328">Glycosyltransferase</keyword>
<accession>A0A1F4U4J5</accession>
<dbReference type="GO" id="GO:0009245">
    <property type="term" value="P:lipid A biosynthetic process"/>
    <property type="evidence" value="ECO:0007669"/>
    <property type="project" value="UniProtKB-UniRule"/>
</dbReference>
<proteinExistence type="predicted"/>
<evidence type="ECO:0000256" key="7">
    <source>
        <dbReference type="ARBA" id="ARBA00022679"/>
    </source>
</evidence>
<gene>
    <name evidence="11" type="ORF">A2438_05150</name>
</gene>
<evidence type="ECO:0000256" key="10">
    <source>
        <dbReference type="NCBIfam" id="TIGR00215"/>
    </source>
</evidence>
<dbReference type="Pfam" id="PF02684">
    <property type="entry name" value="LpxB"/>
    <property type="match status" value="1"/>
</dbReference>
<keyword evidence="4" id="KW-0444">Lipid biosynthesis</keyword>
<dbReference type="SUPFAM" id="SSF53756">
    <property type="entry name" value="UDP-Glycosyltransferase/glycogen phosphorylase"/>
    <property type="match status" value="1"/>
</dbReference>
<reference evidence="11 12" key="1">
    <citation type="journal article" date="2016" name="Nat. Commun.">
        <title>Thousands of microbial genomes shed light on interconnected biogeochemical processes in an aquifer system.</title>
        <authorList>
            <person name="Anantharaman K."/>
            <person name="Brown C.T."/>
            <person name="Hug L.A."/>
            <person name="Sharon I."/>
            <person name="Castelle C.J."/>
            <person name="Probst A.J."/>
            <person name="Thomas B.C."/>
            <person name="Singh A."/>
            <person name="Wilkins M.J."/>
            <person name="Karaoz U."/>
            <person name="Brodie E.L."/>
            <person name="Williams K.H."/>
            <person name="Hubbard S.S."/>
            <person name="Banfield J.F."/>
        </authorList>
    </citation>
    <scope>NUCLEOTIDE SEQUENCE [LARGE SCALE GENOMIC DNA]</scope>
</reference>
<comment type="function">
    <text evidence="1">Condensation of UDP-2,3-diacylglucosamine and 2,3-diacylglucosamine-1-phosphate to form lipid A disaccharide, a precursor of lipid A, a phosphorylated glycolipid that anchors the lipopolysaccharide to the outer membrane of the cell.</text>
</comment>
<dbReference type="PANTHER" id="PTHR30372">
    <property type="entry name" value="LIPID-A-DISACCHARIDE SYNTHASE"/>
    <property type="match status" value="1"/>
</dbReference>
<dbReference type="NCBIfam" id="TIGR00215">
    <property type="entry name" value="lpxB"/>
    <property type="match status" value="1"/>
</dbReference>
<dbReference type="EMBL" id="MEUJ01000005">
    <property type="protein sequence ID" value="OGC39884.1"/>
    <property type="molecule type" value="Genomic_DNA"/>
</dbReference>
<evidence type="ECO:0000256" key="1">
    <source>
        <dbReference type="ARBA" id="ARBA00002056"/>
    </source>
</evidence>
<dbReference type="Proteomes" id="UP000179242">
    <property type="component" value="Unassembled WGS sequence"/>
</dbReference>
<protein>
    <recommendedName>
        <fullName evidence="3 10">Lipid-A-disaccharide synthase</fullName>
        <ecNumber evidence="2 10">2.4.1.182</ecNumber>
    </recommendedName>
</protein>
<dbReference type="PANTHER" id="PTHR30372:SF4">
    <property type="entry name" value="LIPID-A-DISACCHARIDE SYNTHASE, MITOCHONDRIAL-RELATED"/>
    <property type="match status" value="1"/>
</dbReference>